<feature type="region of interest" description="Disordered" evidence="1">
    <location>
        <begin position="32"/>
        <end position="73"/>
    </location>
</feature>
<feature type="non-terminal residue" evidence="2">
    <location>
        <position position="1"/>
    </location>
</feature>
<dbReference type="EMBL" id="GG703141">
    <property type="protein sequence ID" value="KOB89758.1"/>
    <property type="molecule type" value="Genomic_DNA"/>
</dbReference>
<sequence length="73" mass="8341">LCIKVTVDNVYNSKSSLLNIYSNVCDGQEDQIEKKYDPDHADVKRGDNKRRDRKGGDRKRGDDSYDDNSAAKF</sequence>
<evidence type="ECO:0000313" key="3">
    <source>
        <dbReference type="Proteomes" id="UP000054282"/>
    </source>
</evidence>
<accession>A0A0L7MAB9</accession>
<protein>
    <submittedName>
        <fullName evidence="2">Uncharacterized protein</fullName>
    </submittedName>
</protein>
<proteinExistence type="predicted"/>
<feature type="non-terminal residue" evidence="2">
    <location>
        <position position="73"/>
    </location>
</feature>
<dbReference type="KEGG" id="pfd:PFDG_05311"/>
<evidence type="ECO:0000256" key="1">
    <source>
        <dbReference type="SAM" id="MobiDB-lite"/>
    </source>
</evidence>
<name>A0A0L7MAB9_PLAF4</name>
<reference evidence="3" key="2">
    <citation type="submission" date="2006-09" db="EMBL/GenBank/DDBJ databases">
        <title>The genome sequence of Plasmodium falciparum Dd2.</title>
        <authorList>
            <consortium name="The Broad Institute Genome Sequencing Platform"/>
            <person name="Birren B."/>
            <person name="Lander E."/>
            <person name="Galagan J."/>
            <person name="Nusbaum C."/>
            <person name="Devon K."/>
            <person name="Henn M."/>
            <person name="Jaffe D."/>
            <person name="Butler J."/>
            <person name="Alvarez P."/>
            <person name="Gnerre S."/>
            <person name="Grabherr M."/>
            <person name="Kleber M."/>
            <person name="Mauceli E."/>
            <person name="Brockman W."/>
            <person name="MacCallum I.A."/>
            <person name="Rounsley S."/>
            <person name="Young S."/>
            <person name="LaButti K."/>
            <person name="Pushparaj V."/>
            <person name="DeCaprio D."/>
            <person name="Crawford M."/>
            <person name="Koehrsen M."/>
            <person name="Engels R."/>
            <person name="Montgomery P."/>
            <person name="Pearson M."/>
            <person name="Howarth C."/>
            <person name="Larson L."/>
            <person name="Luoma S."/>
            <person name="White J."/>
            <person name="Kodira C."/>
            <person name="Zeng Q."/>
            <person name="O'Leary S."/>
            <person name="Yandava C."/>
            <person name="Alvarado L."/>
            <person name="Wirth D."/>
            <person name="Volkman S."/>
            <person name="Hartl D."/>
        </authorList>
    </citation>
    <scope>NUCLEOTIDE SEQUENCE [LARGE SCALE GENOMIC DNA]</scope>
</reference>
<evidence type="ECO:0000313" key="2">
    <source>
        <dbReference type="EMBL" id="KOB89758.1"/>
    </source>
</evidence>
<dbReference type="Proteomes" id="UP000054282">
    <property type="component" value="Unassembled WGS sequence"/>
</dbReference>
<dbReference type="AlphaFoldDB" id="A0A0L7MAB9"/>
<reference evidence="3" key="1">
    <citation type="submission" date="2006-09" db="EMBL/GenBank/DDBJ databases">
        <title>Annotation of Plasmodium falciparum Dd2.</title>
        <authorList>
            <consortium name="The Broad Institute Genome Sequencing Platform"/>
            <person name="Volkman S.K."/>
            <person name="Neafsey D.E."/>
            <person name="Dash A.P."/>
            <person name="Chitnis C.E."/>
            <person name="Hartl D.L."/>
            <person name="Young S.K."/>
            <person name="Zeng Q."/>
            <person name="Koehrsen M."/>
            <person name="Alvarado L."/>
            <person name="Berlin A."/>
            <person name="Borenstein D."/>
            <person name="Chapman S.B."/>
            <person name="Chen Z."/>
            <person name="Engels R."/>
            <person name="Freedman E."/>
            <person name="Gellesch M."/>
            <person name="Goldberg J."/>
            <person name="Griggs A."/>
            <person name="Gujja S."/>
            <person name="Heilman E.R."/>
            <person name="Heiman D.I."/>
            <person name="Howarth C."/>
            <person name="Jen D."/>
            <person name="Larson L."/>
            <person name="Mehta T."/>
            <person name="Neiman D."/>
            <person name="Park D."/>
            <person name="Pearson M."/>
            <person name="Roberts A."/>
            <person name="Saif S."/>
            <person name="Shea T."/>
            <person name="Shenoy N."/>
            <person name="Sisk P."/>
            <person name="Stolte C."/>
            <person name="Sykes S."/>
            <person name="Walk T."/>
            <person name="White J."/>
            <person name="Yandava C."/>
            <person name="Haas B."/>
            <person name="Henn M.R."/>
            <person name="Nusbaum C."/>
            <person name="Birren B."/>
        </authorList>
    </citation>
    <scope>NUCLEOTIDE SEQUENCE [LARGE SCALE GENOMIC DNA]</scope>
</reference>
<gene>
    <name evidence="2" type="ORF">PFDG_05311</name>
</gene>
<feature type="compositionally biased region" description="Basic and acidic residues" evidence="1">
    <location>
        <begin position="32"/>
        <end position="63"/>
    </location>
</feature>
<organism evidence="2 3">
    <name type="scientific">Plasmodium falciparum (isolate Dd2)</name>
    <dbReference type="NCBI Taxonomy" id="57267"/>
    <lineage>
        <taxon>Eukaryota</taxon>
        <taxon>Sar</taxon>
        <taxon>Alveolata</taxon>
        <taxon>Apicomplexa</taxon>
        <taxon>Aconoidasida</taxon>
        <taxon>Haemosporida</taxon>
        <taxon>Plasmodiidae</taxon>
        <taxon>Plasmodium</taxon>
        <taxon>Plasmodium (Laverania)</taxon>
    </lineage>
</organism>